<gene>
    <name evidence="1" type="ORF">RMCN_0349</name>
</gene>
<dbReference type="Proteomes" id="UP000069773">
    <property type="component" value="Unassembled WGS sequence"/>
</dbReference>
<organism evidence="1 2">
    <name type="scientific">Mycolicibacterium novocastrense</name>
    <name type="common">Mycobacterium novocastrense</name>
    <dbReference type="NCBI Taxonomy" id="59813"/>
    <lineage>
        <taxon>Bacteria</taxon>
        <taxon>Bacillati</taxon>
        <taxon>Actinomycetota</taxon>
        <taxon>Actinomycetes</taxon>
        <taxon>Mycobacteriales</taxon>
        <taxon>Mycobacteriaceae</taxon>
        <taxon>Mycolicibacterium</taxon>
    </lineage>
</organism>
<keyword evidence="2" id="KW-1185">Reference proteome</keyword>
<comment type="caution">
    <text evidence="1">The sequence shown here is derived from an EMBL/GenBank/DDBJ whole genome shotgun (WGS) entry which is preliminary data.</text>
</comment>
<proteinExistence type="predicted"/>
<protein>
    <submittedName>
        <fullName evidence="1">Uncharacterized protein</fullName>
    </submittedName>
</protein>
<evidence type="ECO:0000313" key="1">
    <source>
        <dbReference type="EMBL" id="GAT07216.1"/>
    </source>
</evidence>
<reference evidence="1 2" key="1">
    <citation type="journal article" date="2016" name="Genome Announc.">
        <title>Draft Genome Sequences of Five Rapidly Growing Mycobacterium Species, M. thermoresistibile, M. fortuitum subsp. acetamidolyticum, M. canariasense, M. brisbanense, and M. novocastrense.</title>
        <authorList>
            <person name="Katahira K."/>
            <person name="Ogura Y."/>
            <person name="Gotoh Y."/>
            <person name="Hayashi T."/>
        </authorList>
    </citation>
    <scope>NUCLEOTIDE SEQUENCE [LARGE SCALE GENOMIC DNA]</scope>
    <source>
        <strain evidence="1 2">JCM18114</strain>
    </source>
</reference>
<evidence type="ECO:0000313" key="2">
    <source>
        <dbReference type="Proteomes" id="UP000069773"/>
    </source>
</evidence>
<accession>A0ABQ0KCK6</accession>
<name>A0ABQ0KCK6_MYCNV</name>
<dbReference type="EMBL" id="BCTA01000002">
    <property type="protein sequence ID" value="GAT07216.1"/>
    <property type="molecule type" value="Genomic_DNA"/>
</dbReference>
<sequence>MPKSPLCQKAKWVVEWSELPTAFDGSVGEFGLREVSFGVWRPEKAGRDGWNGRFQKGHARSAHGWFAV</sequence>